<keyword evidence="7 9" id="KW-1133">Transmembrane helix</keyword>
<keyword evidence="6" id="KW-0029">Amino-acid transport</keyword>
<dbReference type="Proteomes" id="UP001237448">
    <property type="component" value="Unassembled WGS sequence"/>
</dbReference>
<dbReference type="CDD" id="cd06261">
    <property type="entry name" value="TM_PBP2"/>
    <property type="match status" value="1"/>
</dbReference>
<feature type="transmembrane region" description="Helical" evidence="9">
    <location>
        <begin position="187"/>
        <end position="205"/>
    </location>
</feature>
<evidence type="ECO:0000256" key="4">
    <source>
        <dbReference type="ARBA" id="ARBA00022475"/>
    </source>
</evidence>
<keyword evidence="4" id="KW-1003">Cell membrane</keyword>
<organism evidence="11 12">
    <name type="scientific">Labrys monachus</name>
    <dbReference type="NCBI Taxonomy" id="217067"/>
    <lineage>
        <taxon>Bacteria</taxon>
        <taxon>Pseudomonadati</taxon>
        <taxon>Pseudomonadota</taxon>
        <taxon>Alphaproteobacteria</taxon>
        <taxon>Hyphomicrobiales</taxon>
        <taxon>Xanthobacteraceae</taxon>
        <taxon>Labrys</taxon>
    </lineage>
</organism>
<feature type="transmembrane region" description="Helical" evidence="9">
    <location>
        <begin position="31"/>
        <end position="49"/>
    </location>
</feature>
<evidence type="ECO:0000256" key="6">
    <source>
        <dbReference type="ARBA" id="ARBA00022970"/>
    </source>
</evidence>
<evidence type="ECO:0000256" key="7">
    <source>
        <dbReference type="ARBA" id="ARBA00022989"/>
    </source>
</evidence>
<gene>
    <name evidence="11" type="ORF">J3R73_004007</name>
</gene>
<keyword evidence="5 9" id="KW-0812">Transmembrane</keyword>
<dbReference type="InterPro" id="IPR010065">
    <property type="entry name" value="AA_ABC_transptr_permease_3TM"/>
</dbReference>
<dbReference type="InterPro" id="IPR035906">
    <property type="entry name" value="MetI-like_sf"/>
</dbReference>
<dbReference type="SUPFAM" id="SSF161098">
    <property type="entry name" value="MetI-like"/>
    <property type="match status" value="2"/>
</dbReference>
<feature type="transmembrane region" description="Helical" evidence="9">
    <location>
        <begin position="362"/>
        <end position="383"/>
    </location>
</feature>
<evidence type="ECO:0000313" key="11">
    <source>
        <dbReference type="EMBL" id="MDQ0394215.1"/>
    </source>
</evidence>
<sequence>MAEDTAVEAPAKPGPLGAVGAWWGDRPYTQLALIAAIFLIFAVLGTNLVDSMYRLGMQPGFGYLGQPAGFDIGEQMIPYAPGDTYGRAILVGLLNTIKVSFFGCLLATILGVALGIARLSGNLLLSRLVQAYVEVIRNTPLTLQLFFWIATTHALPPVRQALQPLPYVFLSIRGVFLPWIVVGDGSLWPLIGVLAALALVLTVVIRRRERPLPLAALLGLAALFPALAAAWIVVSGLSLTPDLPALHGFNITGGLTMTPEFAALLTGLTINSAASISEIVRSGIQSVGVGQWEAGRAVGLSRGRIMRLIVLPQAMRVITPLMTSSYLDLTKNSTLGVLIGYADLVTVINTSANNLGNAIETIIILVAVFLTLSLGVSALMNLYNARLIDRGLIAR</sequence>
<dbReference type="RefSeq" id="WP_307430825.1">
    <property type="nucleotide sequence ID" value="NZ_JAUSVK010000001.1"/>
</dbReference>
<feature type="transmembrane region" description="Helical" evidence="9">
    <location>
        <begin position="212"/>
        <end position="234"/>
    </location>
</feature>
<proteinExistence type="inferred from homology"/>
<keyword evidence="8 9" id="KW-0472">Membrane</keyword>
<reference evidence="11 12" key="1">
    <citation type="submission" date="2023-07" db="EMBL/GenBank/DDBJ databases">
        <title>Genomic Encyclopedia of Type Strains, Phase IV (KMG-IV): sequencing the most valuable type-strain genomes for metagenomic binning, comparative biology and taxonomic classification.</title>
        <authorList>
            <person name="Goeker M."/>
        </authorList>
    </citation>
    <scope>NUCLEOTIDE SEQUENCE [LARGE SCALE GENOMIC DNA]</scope>
    <source>
        <strain evidence="11 12">DSM 5896</strain>
    </source>
</reference>
<dbReference type="PROSITE" id="PS50928">
    <property type="entry name" value="ABC_TM1"/>
    <property type="match status" value="1"/>
</dbReference>
<evidence type="ECO:0000256" key="8">
    <source>
        <dbReference type="ARBA" id="ARBA00023136"/>
    </source>
</evidence>
<evidence type="ECO:0000256" key="2">
    <source>
        <dbReference type="ARBA" id="ARBA00010072"/>
    </source>
</evidence>
<keyword evidence="12" id="KW-1185">Reference proteome</keyword>
<evidence type="ECO:0000259" key="10">
    <source>
        <dbReference type="PROSITE" id="PS50928"/>
    </source>
</evidence>
<evidence type="ECO:0000256" key="9">
    <source>
        <dbReference type="RuleBase" id="RU363032"/>
    </source>
</evidence>
<comment type="subcellular location">
    <subcellularLocation>
        <location evidence="1">Cell inner membrane</location>
        <topology evidence="1">Multi-pass membrane protein</topology>
    </subcellularLocation>
    <subcellularLocation>
        <location evidence="9">Cell membrane</location>
        <topology evidence="9">Multi-pass membrane protein</topology>
    </subcellularLocation>
</comment>
<dbReference type="Pfam" id="PF00528">
    <property type="entry name" value="BPD_transp_1"/>
    <property type="match status" value="1"/>
</dbReference>
<feature type="transmembrane region" description="Helical" evidence="9">
    <location>
        <begin position="99"/>
        <end position="121"/>
    </location>
</feature>
<name>A0ABU0FJI7_9HYPH</name>
<accession>A0ABU0FJI7</accession>
<keyword evidence="3 9" id="KW-0813">Transport</keyword>
<comment type="similarity">
    <text evidence="2">Belongs to the binding-protein-dependent transport system permease family. HisMQ subfamily.</text>
</comment>
<dbReference type="EMBL" id="JAUSVK010000001">
    <property type="protein sequence ID" value="MDQ0394215.1"/>
    <property type="molecule type" value="Genomic_DNA"/>
</dbReference>
<evidence type="ECO:0000313" key="12">
    <source>
        <dbReference type="Proteomes" id="UP001237448"/>
    </source>
</evidence>
<evidence type="ECO:0000256" key="1">
    <source>
        <dbReference type="ARBA" id="ARBA00004429"/>
    </source>
</evidence>
<evidence type="ECO:0000256" key="5">
    <source>
        <dbReference type="ARBA" id="ARBA00022692"/>
    </source>
</evidence>
<protein>
    <submittedName>
        <fullName evidence="11">General L-amino acid transport system permease protein</fullName>
    </submittedName>
</protein>
<dbReference type="PANTHER" id="PTHR30614:SF37">
    <property type="entry name" value="AMINO-ACID ABC TRANSPORTER PERMEASE PROTEIN YHDX-RELATED"/>
    <property type="match status" value="1"/>
</dbReference>
<comment type="caution">
    <text evidence="11">The sequence shown here is derived from an EMBL/GenBank/DDBJ whole genome shotgun (WGS) entry which is preliminary data.</text>
</comment>
<evidence type="ECO:0000256" key="3">
    <source>
        <dbReference type="ARBA" id="ARBA00022448"/>
    </source>
</evidence>
<dbReference type="InterPro" id="IPR043429">
    <property type="entry name" value="ArtM/GltK/GlnP/TcyL/YhdX-like"/>
</dbReference>
<feature type="domain" description="ABC transmembrane type-1" evidence="10">
    <location>
        <begin position="93"/>
        <end position="380"/>
    </location>
</feature>
<dbReference type="PANTHER" id="PTHR30614">
    <property type="entry name" value="MEMBRANE COMPONENT OF AMINO ACID ABC TRANSPORTER"/>
    <property type="match status" value="1"/>
</dbReference>
<dbReference type="InterPro" id="IPR000515">
    <property type="entry name" value="MetI-like"/>
</dbReference>
<dbReference type="NCBIfam" id="TIGR01726">
    <property type="entry name" value="HEQRo_perm_3TM"/>
    <property type="match status" value="1"/>
</dbReference>
<dbReference type="Gene3D" id="1.10.3720.10">
    <property type="entry name" value="MetI-like"/>
    <property type="match status" value="2"/>
</dbReference>